<dbReference type="InterPro" id="IPR036890">
    <property type="entry name" value="HATPase_C_sf"/>
</dbReference>
<dbReference type="InterPro" id="IPR004358">
    <property type="entry name" value="Sig_transdc_His_kin-like_C"/>
</dbReference>
<keyword evidence="4" id="KW-0597">Phosphoprotein</keyword>
<evidence type="ECO:0000256" key="12">
    <source>
        <dbReference type="SAM" id="Coils"/>
    </source>
</evidence>
<dbReference type="SUPFAM" id="SSF55874">
    <property type="entry name" value="ATPase domain of HSP90 chaperone/DNA topoisomerase II/histidine kinase"/>
    <property type="match status" value="1"/>
</dbReference>
<reference evidence="15 16" key="1">
    <citation type="submission" date="2017-02" db="EMBL/GenBank/DDBJ databases">
        <title>Pseudoalteromonas ulvae TC14 Genome.</title>
        <authorList>
            <person name="Molmeret M."/>
        </authorList>
    </citation>
    <scope>NUCLEOTIDE SEQUENCE [LARGE SCALE GENOMIC DNA]</scope>
    <source>
        <strain evidence="15">TC14</strain>
    </source>
</reference>
<evidence type="ECO:0000256" key="3">
    <source>
        <dbReference type="ARBA" id="ARBA00012438"/>
    </source>
</evidence>
<evidence type="ECO:0000256" key="7">
    <source>
        <dbReference type="ARBA" id="ARBA00022741"/>
    </source>
</evidence>
<dbReference type="SUPFAM" id="SSF47384">
    <property type="entry name" value="Homodimeric domain of signal transducing histidine kinase"/>
    <property type="match status" value="1"/>
</dbReference>
<dbReference type="AlphaFoldDB" id="A0A244CVP9"/>
<evidence type="ECO:0000256" key="6">
    <source>
        <dbReference type="ARBA" id="ARBA00022692"/>
    </source>
</evidence>
<dbReference type="Gene3D" id="3.30.565.10">
    <property type="entry name" value="Histidine kinase-like ATPase, C-terminal domain"/>
    <property type="match status" value="1"/>
</dbReference>
<accession>A0A244CVP9</accession>
<evidence type="ECO:0000256" key="4">
    <source>
        <dbReference type="ARBA" id="ARBA00022553"/>
    </source>
</evidence>
<keyword evidence="10 13" id="KW-1133">Transmembrane helix</keyword>
<dbReference type="InterPro" id="IPR003594">
    <property type="entry name" value="HATPase_dom"/>
</dbReference>
<dbReference type="GO" id="GO:0005524">
    <property type="term" value="F:ATP binding"/>
    <property type="evidence" value="ECO:0007669"/>
    <property type="project" value="UniProtKB-KW"/>
</dbReference>
<dbReference type="InterPro" id="IPR036097">
    <property type="entry name" value="HisK_dim/P_sf"/>
</dbReference>
<comment type="subcellular location">
    <subcellularLocation>
        <location evidence="2">Membrane</location>
    </subcellularLocation>
</comment>
<comment type="caution">
    <text evidence="15">The sequence shown here is derived from an EMBL/GenBank/DDBJ whole genome shotgun (WGS) entry which is preliminary data.</text>
</comment>
<feature type="domain" description="Histidine kinase" evidence="14">
    <location>
        <begin position="248"/>
        <end position="443"/>
    </location>
</feature>
<keyword evidence="11 13" id="KW-0472">Membrane</keyword>
<dbReference type="SMART" id="SM00387">
    <property type="entry name" value="HATPase_c"/>
    <property type="match status" value="1"/>
</dbReference>
<evidence type="ECO:0000256" key="9">
    <source>
        <dbReference type="ARBA" id="ARBA00022840"/>
    </source>
</evidence>
<dbReference type="InterPro" id="IPR005467">
    <property type="entry name" value="His_kinase_dom"/>
</dbReference>
<evidence type="ECO:0000256" key="2">
    <source>
        <dbReference type="ARBA" id="ARBA00004370"/>
    </source>
</evidence>
<gene>
    <name evidence="15" type="ORF">B1199_05370</name>
</gene>
<dbReference type="InterPro" id="IPR058619">
    <property type="entry name" value="PhoQ/CarS-like_HATPase"/>
</dbReference>
<dbReference type="PANTHER" id="PTHR45436:SF4">
    <property type="entry name" value="SENSOR PROTEIN PHOQ"/>
    <property type="match status" value="1"/>
</dbReference>
<name>A0A244CVP9_PSEDV</name>
<keyword evidence="16" id="KW-1185">Reference proteome</keyword>
<keyword evidence="9" id="KW-0067">ATP-binding</keyword>
<sequence>MVMPVISLKIRQGFILVFLLLVALPILFVSIGKSYYASLVDATENTLEAHLYSLIGEVDFSENGIEMPQTLLAPELNRINSDTFAYVYKDDEKQWQSESSINKDVHPQVRADLLGEKHYEKIILDDREYWQLSFSLIYDTNDASHTFSFYLLKDNNALLDVMQGFRQTLIEWLIIMGIVISVLLMVGFYWSSRPLRLLDHEIMAIESGQHTEIAGHYPVELRKIQQDLNLLLESQRRQKEQYRKSLSDLAHALKTPLAVLKSSEQALSAENNEQLDRINHMIEHQLKRAASGATDTWKKHTLVAPVAQSILNAMSKVYRDKGINIDLVCCESAQFLGDKTDLMEILGNLIDNACKACVNQVQVVIDDKINQLTVAVSDDGPGIKPADRASLTERGKRLDSYEAGHGIGMAIVNDLVSAYQGQLTISDSPLGGALFNVIFHKTNC</sequence>
<dbReference type="Pfam" id="PF02518">
    <property type="entry name" value="HATPase_c"/>
    <property type="match status" value="1"/>
</dbReference>
<evidence type="ECO:0000256" key="13">
    <source>
        <dbReference type="SAM" id="Phobius"/>
    </source>
</evidence>
<dbReference type="RefSeq" id="WP_086743051.1">
    <property type="nucleotide sequence ID" value="NZ_MWPV01000001.1"/>
</dbReference>
<dbReference type="EMBL" id="MWPV01000001">
    <property type="protein sequence ID" value="OUL59661.1"/>
    <property type="molecule type" value="Genomic_DNA"/>
</dbReference>
<keyword evidence="8 15" id="KW-0418">Kinase</keyword>
<dbReference type="InterPro" id="IPR050428">
    <property type="entry name" value="TCS_sensor_his_kinase"/>
</dbReference>
<organism evidence="15 16">
    <name type="scientific">Pseudoalteromonas ulvae</name>
    <dbReference type="NCBI Taxonomy" id="107327"/>
    <lineage>
        <taxon>Bacteria</taxon>
        <taxon>Pseudomonadati</taxon>
        <taxon>Pseudomonadota</taxon>
        <taxon>Gammaproteobacteria</taxon>
        <taxon>Alteromonadales</taxon>
        <taxon>Pseudoalteromonadaceae</taxon>
        <taxon>Pseudoalteromonas</taxon>
    </lineage>
</organism>
<evidence type="ECO:0000313" key="15">
    <source>
        <dbReference type="EMBL" id="OUL59661.1"/>
    </source>
</evidence>
<evidence type="ECO:0000256" key="11">
    <source>
        <dbReference type="ARBA" id="ARBA00023136"/>
    </source>
</evidence>
<dbReference type="OrthoDB" id="9809567at2"/>
<evidence type="ECO:0000256" key="10">
    <source>
        <dbReference type="ARBA" id="ARBA00022989"/>
    </source>
</evidence>
<comment type="catalytic activity">
    <reaction evidence="1">
        <text>ATP + protein L-histidine = ADP + protein N-phospho-L-histidine.</text>
        <dbReference type="EC" id="2.7.13.3"/>
    </reaction>
</comment>
<keyword evidence="6 13" id="KW-0812">Transmembrane</keyword>
<keyword evidence="12" id="KW-0175">Coiled coil</keyword>
<feature type="transmembrane region" description="Helical" evidence="13">
    <location>
        <begin position="169"/>
        <end position="190"/>
    </location>
</feature>
<dbReference type="GO" id="GO:0000155">
    <property type="term" value="F:phosphorelay sensor kinase activity"/>
    <property type="evidence" value="ECO:0007669"/>
    <property type="project" value="InterPro"/>
</dbReference>
<feature type="coiled-coil region" evidence="12">
    <location>
        <begin position="221"/>
        <end position="252"/>
    </location>
</feature>
<protein>
    <recommendedName>
        <fullName evidence="3">histidine kinase</fullName>
        <ecNumber evidence="3">2.7.13.3</ecNumber>
    </recommendedName>
</protein>
<dbReference type="GO" id="GO:0005886">
    <property type="term" value="C:plasma membrane"/>
    <property type="evidence" value="ECO:0007669"/>
    <property type="project" value="TreeGrafter"/>
</dbReference>
<proteinExistence type="predicted"/>
<dbReference type="CDD" id="cd16954">
    <property type="entry name" value="HATPase_PhoQ-like"/>
    <property type="match status" value="1"/>
</dbReference>
<dbReference type="PROSITE" id="PS50109">
    <property type="entry name" value="HIS_KIN"/>
    <property type="match status" value="1"/>
</dbReference>
<evidence type="ECO:0000313" key="16">
    <source>
        <dbReference type="Proteomes" id="UP000194841"/>
    </source>
</evidence>
<keyword evidence="7" id="KW-0547">Nucleotide-binding</keyword>
<dbReference type="PRINTS" id="PR00344">
    <property type="entry name" value="BCTRLSENSOR"/>
</dbReference>
<evidence type="ECO:0000256" key="5">
    <source>
        <dbReference type="ARBA" id="ARBA00022679"/>
    </source>
</evidence>
<dbReference type="PANTHER" id="PTHR45436">
    <property type="entry name" value="SENSOR HISTIDINE KINASE YKOH"/>
    <property type="match status" value="1"/>
</dbReference>
<feature type="transmembrane region" description="Helical" evidence="13">
    <location>
        <begin position="12"/>
        <end position="31"/>
    </location>
</feature>
<dbReference type="Proteomes" id="UP000194841">
    <property type="component" value="Unassembled WGS sequence"/>
</dbReference>
<evidence type="ECO:0000256" key="1">
    <source>
        <dbReference type="ARBA" id="ARBA00000085"/>
    </source>
</evidence>
<dbReference type="EC" id="2.7.13.3" evidence="3"/>
<evidence type="ECO:0000256" key="8">
    <source>
        <dbReference type="ARBA" id="ARBA00022777"/>
    </source>
</evidence>
<evidence type="ECO:0000259" key="14">
    <source>
        <dbReference type="PROSITE" id="PS50109"/>
    </source>
</evidence>
<keyword evidence="5" id="KW-0808">Transferase</keyword>
<dbReference type="Gene3D" id="1.10.287.130">
    <property type="match status" value="1"/>
</dbReference>